<evidence type="ECO:0000256" key="3">
    <source>
        <dbReference type="ARBA" id="ARBA00022837"/>
    </source>
</evidence>
<feature type="domain" description="EGF-like" evidence="10">
    <location>
        <begin position="398"/>
        <end position="430"/>
    </location>
</feature>
<feature type="region of interest" description="Disordered" evidence="8">
    <location>
        <begin position="244"/>
        <end position="308"/>
    </location>
</feature>
<keyword evidence="12" id="KW-1185">Reference proteome</keyword>
<feature type="signal peptide" evidence="9">
    <location>
        <begin position="1"/>
        <end position="23"/>
    </location>
</feature>
<dbReference type="SUPFAM" id="SSF57196">
    <property type="entry name" value="EGF/Laminin"/>
    <property type="match status" value="2"/>
</dbReference>
<feature type="compositionally biased region" description="Low complexity" evidence="8">
    <location>
        <begin position="91"/>
        <end position="106"/>
    </location>
</feature>
<dbReference type="InterPro" id="IPR001881">
    <property type="entry name" value="EGF-like_Ca-bd_dom"/>
</dbReference>
<dbReference type="Proteomes" id="UP001652621">
    <property type="component" value="Unplaced"/>
</dbReference>
<name>A0ABM3VCG5_MUSDO</name>
<dbReference type="PROSITE" id="PS00010">
    <property type="entry name" value="ASX_HYDROXYL"/>
    <property type="match status" value="1"/>
</dbReference>
<keyword evidence="3" id="KW-0106">Calcium</keyword>
<feature type="disulfide bond" evidence="6">
    <location>
        <begin position="402"/>
        <end position="412"/>
    </location>
</feature>
<dbReference type="InterPro" id="IPR049883">
    <property type="entry name" value="NOTCH1_EGF-like"/>
</dbReference>
<evidence type="ECO:0000259" key="11">
    <source>
        <dbReference type="PROSITE" id="PS51041"/>
    </source>
</evidence>
<keyword evidence="1 6" id="KW-0245">EGF-like domain</keyword>
<keyword evidence="5 6" id="KW-1015">Disulfide bond</keyword>
<dbReference type="PROSITE" id="PS50026">
    <property type="entry name" value="EGF_3"/>
    <property type="match status" value="2"/>
</dbReference>
<evidence type="ECO:0000259" key="10">
    <source>
        <dbReference type="PROSITE" id="PS50026"/>
    </source>
</evidence>
<dbReference type="InterPro" id="IPR000742">
    <property type="entry name" value="EGF"/>
</dbReference>
<keyword evidence="2 9" id="KW-0732">Signal</keyword>
<dbReference type="PROSITE" id="PS51041">
    <property type="entry name" value="EMI"/>
    <property type="match status" value="1"/>
</dbReference>
<dbReference type="SMART" id="SM00179">
    <property type="entry name" value="EGF_CA"/>
    <property type="match status" value="2"/>
</dbReference>
<evidence type="ECO:0000313" key="12">
    <source>
        <dbReference type="Proteomes" id="UP001652621"/>
    </source>
</evidence>
<evidence type="ECO:0000313" key="13">
    <source>
        <dbReference type="RefSeq" id="XP_058983466.1"/>
    </source>
</evidence>
<dbReference type="InterPro" id="IPR000152">
    <property type="entry name" value="EGF-type_Asp/Asn_hydroxyl_site"/>
</dbReference>
<dbReference type="RefSeq" id="XP_058983466.1">
    <property type="nucleotide sequence ID" value="XM_059127483.1"/>
</dbReference>
<keyword evidence="4 7" id="KW-0175">Coiled coil</keyword>
<proteinExistence type="predicted"/>
<dbReference type="PANTHER" id="PTHR14949">
    <property type="entry name" value="EGF-LIKE-DOMAIN, MULTIPLE 7, 8"/>
    <property type="match status" value="1"/>
</dbReference>
<dbReference type="InterPro" id="IPR018097">
    <property type="entry name" value="EGF_Ca-bd_CS"/>
</dbReference>
<sequence>MKLSNAFSHIIFVVLCGLLTVLAESVDTRTQQLQQQQQASQHLQQTTQHHTRHNTHPHSHHQHHQHHLQQQHPHNRNHNHHHQHRPHLHLHQNLNQQPTARSQQQQQRHHITTPGVAIAAASSSPSSSSAITTSPHNHRQSRKLETKSLTSQVELIDAAVNLPKNFNATKLKRLNQDDFYNRAVQRRFNARRNARDEWAYNTYNIHTNTYNSLLPSNHAAGKGDDNSDDVEFVSATGKRIIPDWSRRGGYVPPRRPTTTTTTLPPPAIIPARRGYSTGPVTDAPPPSSKTTTEDPFETNVINRNPPMDAKDMEKRHICVQQRTITMPVKTTEVYSRPIWKHVSTPCQPQTHANQMCTRVQLVHEQAYRDVIRHKSAQQVIYDCCTGWMRESPHADGCMKPVCTARCQNGGTCTGHDSCSCPAGFTGRYCEIDIDECKEEKPCDQACINTVGSYYCQCRDGFTLLADQQSCKKNDVHKDDAFEARDLENEIEPQEDITARLQKIEKQLANEKVQSNELQKTLQSTYSMVDSLKNRLINLEKQQMDFHRLQTNLYNTESRTMKLEGMVNLLMKCRNNVGPNAQCP</sequence>
<evidence type="ECO:0000256" key="8">
    <source>
        <dbReference type="SAM" id="MobiDB-lite"/>
    </source>
</evidence>
<dbReference type="PROSITE" id="PS01186">
    <property type="entry name" value="EGF_2"/>
    <property type="match status" value="2"/>
</dbReference>
<feature type="coiled-coil region" evidence="7">
    <location>
        <begin position="493"/>
        <end position="541"/>
    </location>
</feature>
<reference evidence="13" key="1">
    <citation type="submission" date="2025-08" db="UniProtKB">
        <authorList>
            <consortium name="RefSeq"/>
        </authorList>
    </citation>
    <scope>IDENTIFICATION</scope>
    <source>
        <strain evidence="13">Aabys</strain>
        <tissue evidence="13">Whole body</tissue>
    </source>
</reference>
<dbReference type="Gene3D" id="2.10.25.10">
    <property type="entry name" value="Laminin"/>
    <property type="match status" value="2"/>
</dbReference>
<dbReference type="SMART" id="SM00181">
    <property type="entry name" value="EGF"/>
    <property type="match status" value="2"/>
</dbReference>
<feature type="region of interest" description="Disordered" evidence="8">
    <location>
        <begin position="33"/>
        <end position="145"/>
    </location>
</feature>
<dbReference type="CDD" id="cd00054">
    <property type="entry name" value="EGF_CA"/>
    <property type="match status" value="2"/>
</dbReference>
<feature type="domain" description="EGF-like" evidence="10">
    <location>
        <begin position="432"/>
        <end position="471"/>
    </location>
</feature>
<feature type="compositionally biased region" description="Basic residues" evidence="8">
    <location>
        <begin position="49"/>
        <end position="90"/>
    </location>
</feature>
<gene>
    <name evidence="13" type="primary">LOC101896692</name>
</gene>
<feature type="compositionally biased region" description="Low complexity" evidence="8">
    <location>
        <begin position="117"/>
        <end position="135"/>
    </location>
</feature>
<evidence type="ECO:0000256" key="7">
    <source>
        <dbReference type="SAM" id="Coils"/>
    </source>
</evidence>
<dbReference type="PANTHER" id="PTHR14949:SF56">
    <property type="entry name" value="EGF-LIKE-DOMAIN, MULTIPLE 7"/>
    <property type="match status" value="1"/>
</dbReference>
<dbReference type="InterPro" id="IPR050969">
    <property type="entry name" value="Dev_Signal_Modulators"/>
</dbReference>
<dbReference type="Pfam" id="PF07546">
    <property type="entry name" value="EMI"/>
    <property type="match status" value="1"/>
</dbReference>
<feature type="compositionally biased region" description="Low complexity" evidence="8">
    <location>
        <begin position="33"/>
        <end position="48"/>
    </location>
</feature>
<feature type="domain" description="EMI" evidence="11">
    <location>
        <begin position="314"/>
        <end position="399"/>
    </location>
</feature>
<dbReference type="PROSITE" id="PS01187">
    <property type="entry name" value="EGF_CA"/>
    <property type="match status" value="1"/>
</dbReference>
<protein>
    <submittedName>
        <fullName evidence="13">Uncharacterized protein LOC101896692</fullName>
    </submittedName>
</protein>
<dbReference type="Pfam" id="PF07645">
    <property type="entry name" value="EGF_CA"/>
    <property type="match status" value="1"/>
</dbReference>
<feature type="chain" id="PRO_5047122775" evidence="9">
    <location>
        <begin position="24"/>
        <end position="583"/>
    </location>
</feature>
<evidence type="ECO:0000256" key="2">
    <source>
        <dbReference type="ARBA" id="ARBA00022729"/>
    </source>
</evidence>
<dbReference type="PROSITE" id="PS00022">
    <property type="entry name" value="EGF_1"/>
    <property type="match status" value="1"/>
</dbReference>
<comment type="caution">
    <text evidence="6">Lacks conserved residue(s) required for the propagation of feature annotation.</text>
</comment>
<evidence type="ECO:0000256" key="9">
    <source>
        <dbReference type="SAM" id="SignalP"/>
    </source>
</evidence>
<evidence type="ECO:0000256" key="4">
    <source>
        <dbReference type="ARBA" id="ARBA00023054"/>
    </source>
</evidence>
<dbReference type="InterPro" id="IPR011489">
    <property type="entry name" value="EMI_domain"/>
</dbReference>
<feature type="disulfide bond" evidence="6">
    <location>
        <begin position="420"/>
        <end position="429"/>
    </location>
</feature>
<feature type="disulfide bond" evidence="6">
    <location>
        <begin position="436"/>
        <end position="446"/>
    </location>
</feature>
<accession>A0ABM3VCG5</accession>
<evidence type="ECO:0000256" key="6">
    <source>
        <dbReference type="PROSITE-ProRule" id="PRU00076"/>
    </source>
</evidence>
<evidence type="ECO:0000256" key="5">
    <source>
        <dbReference type="ARBA" id="ARBA00023157"/>
    </source>
</evidence>
<evidence type="ECO:0000256" key="1">
    <source>
        <dbReference type="ARBA" id="ARBA00022536"/>
    </source>
</evidence>
<dbReference type="GeneID" id="101896692"/>
<organism evidence="12 13">
    <name type="scientific">Musca domestica</name>
    <name type="common">House fly</name>
    <dbReference type="NCBI Taxonomy" id="7370"/>
    <lineage>
        <taxon>Eukaryota</taxon>
        <taxon>Metazoa</taxon>
        <taxon>Ecdysozoa</taxon>
        <taxon>Arthropoda</taxon>
        <taxon>Hexapoda</taxon>
        <taxon>Insecta</taxon>
        <taxon>Pterygota</taxon>
        <taxon>Neoptera</taxon>
        <taxon>Endopterygota</taxon>
        <taxon>Diptera</taxon>
        <taxon>Brachycera</taxon>
        <taxon>Muscomorpha</taxon>
        <taxon>Muscoidea</taxon>
        <taxon>Muscidae</taxon>
        <taxon>Musca</taxon>
    </lineage>
</organism>